<dbReference type="Proteomes" id="UP000799438">
    <property type="component" value="Unassembled WGS sequence"/>
</dbReference>
<keyword evidence="2" id="KW-0812">Transmembrane</keyword>
<feature type="transmembrane region" description="Helical" evidence="2">
    <location>
        <begin position="189"/>
        <end position="216"/>
    </location>
</feature>
<dbReference type="RefSeq" id="XP_033395440.1">
    <property type="nucleotide sequence ID" value="XM_033546972.1"/>
</dbReference>
<organism evidence="3 4">
    <name type="scientific">Aplosporella prunicola CBS 121167</name>
    <dbReference type="NCBI Taxonomy" id="1176127"/>
    <lineage>
        <taxon>Eukaryota</taxon>
        <taxon>Fungi</taxon>
        <taxon>Dikarya</taxon>
        <taxon>Ascomycota</taxon>
        <taxon>Pezizomycotina</taxon>
        <taxon>Dothideomycetes</taxon>
        <taxon>Dothideomycetes incertae sedis</taxon>
        <taxon>Botryosphaeriales</taxon>
        <taxon>Aplosporellaceae</taxon>
        <taxon>Aplosporella</taxon>
    </lineage>
</organism>
<keyword evidence="2" id="KW-1133">Transmembrane helix</keyword>
<name>A0A6A6B9Z0_9PEZI</name>
<evidence type="ECO:0000313" key="3">
    <source>
        <dbReference type="EMBL" id="KAF2139727.1"/>
    </source>
</evidence>
<proteinExistence type="predicted"/>
<feature type="region of interest" description="Disordered" evidence="1">
    <location>
        <begin position="1"/>
        <end position="48"/>
    </location>
</feature>
<dbReference type="GeneID" id="54304479"/>
<keyword evidence="2" id="KW-0472">Membrane</keyword>
<gene>
    <name evidence="3" type="ORF">K452DRAFT_64728</name>
</gene>
<dbReference type="AlphaFoldDB" id="A0A6A6B9Z0"/>
<reference evidence="3" key="1">
    <citation type="journal article" date="2020" name="Stud. Mycol.">
        <title>101 Dothideomycetes genomes: a test case for predicting lifestyles and emergence of pathogens.</title>
        <authorList>
            <person name="Haridas S."/>
            <person name="Albert R."/>
            <person name="Binder M."/>
            <person name="Bloem J."/>
            <person name="Labutti K."/>
            <person name="Salamov A."/>
            <person name="Andreopoulos B."/>
            <person name="Baker S."/>
            <person name="Barry K."/>
            <person name="Bills G."/>
            <person name="Bluhm B."/>
            <person name="Cannon C."/>
            <person name="Castanera R."/>
            <person name="Culley D."/>
            <person name="Daum C."/>
            <person name="Ezra D."/>
            <person name="Gonzalez J."/>
            <person name="Henrissat B."/>
            <person name="Kuo A."/>
            <person name="Liang C."/>
            <person name="Lipzen A."/>
            <person name="Lutzoni F."/>
            <person name="Magnuson J."/>
            <person name="Mondo S."/>
            <person name="Nolan M."/>
            <person name="Ohm R."/>
            <person name="Pangilinan J."/>
            <person name="Park H.-J."/>
            <person name="Ramirez L."/>
            <person name="Alfaro M."/>
            <person name="Sun H."/>
            <person name="Tritt A."/>
            <person name="Yoshinaga Y."/>
            <person name="Zwiers L.-H."/>
            <person name="Turgeon B."/>
            <person name="Goodwin S."/>
            <person name="Spatafora J."/>
            <person name="Crous P."/>
            <person name="Grigoriev I."/>
        </authorList>
    </citation>
    <scope>NUCLEOTIDE SEQUENCE</scope>
    <source>
        <strain evidence="3">CBS 121167</strain>
    </source>
</reference>
<dbReference type="EMBL" id="ML995492">
    <property type="protein sequence ID" value="KAF2139727.1"/>
    <property type="molecule type" value="Genomic_DNA"/>
</dbReference>
<evidence type="ECO:0000256" key="1">
    <source>
        <dbReference type="SAM" id="MobiDB-lite"/>
    </source>
</evidence>
<accession>A0A6A6B9Z0</accession>
<keyword evidence="4" id="KW-1185">Reference proteome</keyword>
<evidence type="ECO:0000256" key="2">
    <source>
        <dbReference type="SAM" id="Phobius"/>
    </source>
</evidence>
<evidence type="ECO:0000313" key="4">
    <source>
        <dbReference type="Proteomes" id="UP000799438"/>
    </source>
</evidence>
<sequence length="217" mass="23260">MANTRDFSAAEEGNAAKPLAFPRLESGEQRRSRQAGGAAPVRDGECGEARRAGGLAGARRVRGVRPSERAKVSDCRRTMPLPSLSLSLGWTMERGERSAPRGAASCGVCMYNMGAVIYLVAGRWREKESGRAICDFTTGQSKAGRARARGMAVPLVGLTTDYLLPRQCCYHVQYSTVSGCPHARSTHCAVLWCMGMALALAWGFFCLPACLPACLLA</sequence>
<protein>
    <submittedName>
        <fullName evidence="3">Uncharacterized protein</fullName>
    </submittedName>
</protein>